<organism evidence="1 2">
    <name type="scientific">Rhodoferax koreensis</name>
    <dbReference type="NCBI Taxonomy" id="1842727"/>
    <lineage>
        <taxon>Bacteria</taxon>
        <taxon>Pseudomonadati</taxon>
        <taxon>Pseudomonadota</taxon>
        <taxon>Betaproteobacteria</taxon>
        <taxon>Burkholderiales</taxon>
        <taxon>Comamonadaceae</taxon>
        <taxon>Rhodoferax</taxon>
    </lineage>
</organism>
<dbReference type="STRING" id="1842727.RD110_08240"/>
<sequence>MLALSGAAQAATSRDRLTLLIPDGASLSSWQVQVWTDSAAEEGIQIRTMTDSAFLALGANAVNTIAGLILPDSAHIQASDALVAAVKQYVNAGGQLMLTYDAGALTDSGVYSLTGKSRFSDLVGVDYVQYDLLRDRVVGFGPIVGSKGRMENLSLPPGKYMPYVADTGSAAAAVATAGPANAVFVPTNRFDPGGSQFMRSLIEARARGGSPSLARLSAAATSATQLRYDLRVGNATQALAQLQSQLRTGSTAASLRQGDDVSAVVNADGSNWSENAPAVTASRLASSDAAMQSISGYGFGELSYYHFVTTGTFPGKVFLTSPQHGLVAGERDYGSGKVLFVNIPLGYFKAIGTDGVLIQGFLNHFARDQVVMPRLSVQPRGVGGLVYNWHVDDGDDIVPQFRSLMAMDFMQNQGPFTVHFTAGPDVVTLGDGAGMNLPNNPAAQAVVAKTAKVGWYARGYGMPHEIGSHGGWNHDLYGLNANETNADTYLPWLVLNFNAIEDVTNQRLRAYSAPVGNNPTWATQWLERRGVVGMYTVSNTGAAATREWRSGERLTNKLWAMPIAPLGKSATFEEFELDGVTDRTSAQWLVDLQSFVVNNRTNRLFYNHPPGALGHLGVVKTFVRRAATLQSAGRFKWYTMAELADFSQRRLQTTWSASGTAGWINFTGYNPVSLTDVTWLLPRSEYTMPAVISGSGSVSTTDSKNWVVTAKSGTSITFMAWKL</sequence>
<dbReference type="RefSeq" id="WP_076198431.1">
    <property type="nucleotide sequence ID" value="NZ_CP019236.1"/>
</dbReference>
<dbReference type="InterPro" id="IPR029062">
    <property type="entry name" value="Class_I_gatase-like"/>
</dbReference>
<dbReference type="Gene3D" id="3.40.50.880">
    <property type="match status" value="1"/>
</dbReference>
<dbReference type="KEGG" id="rhy:RD110_08240"/>
<accession>A0A1P8JTV2</accession>
<evidence type="ECO:0000313" key="1">
    <source>
        <dbReference type="EMBL" id="APW37189.1"/>
    </source>
</evidence>
<dbReference type="GO" id="GO:0005975">
    <property type="term" value="P:carbohydrate metabolic process"/>
    <property type="evidence" value="ECO:0007669"/>
    <property type="project" value="InterPro"/>
</dbReference>
<proteinExistence type="predicted"/>
<keyword evidence="2" id="KW-1185">Reference proteome</keyword>
<name>A0A1P8JTV2_9BURK</name>
<dbReference type="Proteomes" id="UP000186609">
    <property type="component" value="Chromosome"/>
</dbReference>
<dbReference type="EMBL" id="CP019236">
    <property type="protein sequence ID" value="APW37189.1"/>
    <property type="molecule type" value="Genomic_DNA"/>
</dbReference>
<gene>
    <name evidence="1" type="ORF">RD110_08240</name>
</gene>
<evidence type="ECO:0000313" key="2">
    <source>
        <dbReference type="Proteomes" id="UP000186609"/>
    </source>
</evidence>
<reference evidence="1 2" key="1">
    <citation type="submission" date="2017-01" db="EMBL/GenBank/DDBJ databases">
        <authorList>
            <person name="Mah S.A."/>
            <person name="Swanson W.J."/>
            <person name="Moy G.W."/>
            <person name="Vacquier V.D."/>
        </authorList>
    </citation>
    <scope>NUCLEOTIDE SEQUENCE [LARGE SCALE GENOMIC DNA]</scope>
    <source>
        <strain evidence="1 2">DCY110</strain>
    </source>
</reference>
<dbReference type="AlphaFoldDB" id="A0A1P8JTV2"/>
<dbReference type="Gene3D" id="3.20.20.370">
    <property type="entry name" value="Glycoside hydrolase/deacetylase"/>
    <property type="match status" value="1"/>
</dbReference>
<dbReference type="InterPro" id="IPR011330">
    <property type="entry name" value="Glyco_hydro/deAcase_b/a-brl"/>
</dbReference>
<protein>
    <submittedName>
        <fullName evidence="1">Uncharacterized protein</fullName>
    </submittedName>
</protein>
<dbReference type="SUPFAM" id="SSF88713">
    <property type="entry name" value="Glycoside hydrolase/deacetylase"/>
    <property type="match status" value="1"/>
</dbReference>
<dbReference type="OrthoDB" id="1717819at2"/>